<dbReference type="FunFam" id="3.30.70.330:FF:000612">
    <property type="entry name" value="Glycine-rich RNA-binding protein 2"/>
    <property type="match status" value="1"/>
</dbReference>
<dbReference type="InterPro" id="IPR048289">
    <property type="entry name" value="RRM2_NsCP33-like"/>
</dbReference>
<dbReference type="Gramene" id="Bra014000.1">
    <property type="protein sequence ID" value="Bra014000.1-P"/>
    <property type="gene ID" value="Bra014000"/>
</dbReference>
<feature type="domain" description="RRM" evidence="10">
    <location>
        <begin position="36"/>
        <end position="114"/>
    </location>
</feature>
<evidence type="ECO:0000256" key="6">
    <source>
        <dbReference type="ARBA" id="ARBA00022946"/>
    </source>
</evidence>
<comment type="similarity">
    <text evidence="8">Belongs to the GR-RBP family.</text>
</comment>
<dbReference type="GO" id="GO:0009414">
    <property type="term" value="P:response to water deprivation"/>
    <property type="evidence" value="ECO:0007669"/>
    <property type="project" value="UniProtKB-ARBA"/>
</dbReference>
<dbReference type="InParanoid" id="M4DBY8"/>
<dbReference type="GO" id="GO:0005739">
    <property type="term" value="C:mitochondrion"/>
    <property type="evidence" value="ECO:0000318"/>
    <property type="project" value="GO_Central"/>
</dbReference>
<evidence type="ECO:0000256" key="1">
    <source>
        <dbReference type="ARBA" id="ARBA00004173"/>
    </source>
</evidence>
<dbReference type="EnsemblPlants" id="Bra014000.1">
    <property type="protein sequence ID" value="Bra014000.1-P"/>
    <property type="gene ID" value="Bra014000"/>
</dbReference>
<comment type="subcellular location">
    <subcellularLocation>
        <location evidence="1">Mitochondrion</location>
    </subcellularLocation>
    <subcellularLocation>
        <location evidence="2">Secreted</location>
    </subcellularLocation>
</comment>
<dbReference type="InterPro" id="IPR035979">
    <property type="entry name" value="RBD_domain_sf"/>
</dbReference>
<dbReference type="GO" id="GO:0003727">
    <property type="term" value="F:single-stranded RNA binding"/>
    <property type="evidence" value="ECO:0007669"/>
    <property type="project" value="UniProtKB-ARBA"/>
</dbReference>
<dbReference type="GO" id="GO:0003690">
    <property type="term" value="F:double-stranded DNA binding"/>
    <property type="evidence" value="ECO:0007669"/>
    <property type="project" value="UniProtKB-ARBA"/>
</dbReference>
<dbReference type="GO" id="GO:0080156">
    <property type="term" value="P:mitochondrial mRNA modification"/>
    <property type="evidence" value="ECO:0000318"/>
    <property type="project" value="GO_Central"/>
</dbReference>
<evidence type="ECO:0000256" key="2">
    <source>
        <dbReference type="ARBA" id="ARBA00004613"/>
    </source>
</evidence>
<reference evidence="11" key="3">
    <citation type="submission" date="2023-03" db="UniProtKB">
        <authorList>
            <consortium name="EnsemblPlants"/>
        </authorList>
    </citation>
    <scope>IDENTIFICATION</scope>
    <source>
        <strain evidence="11">cv. Chiifu-401-42</strain>
    </source>
</reference>
<dbReference type="GO" id="GO:0005737">
    <property type="term" value="C:cytoplasm"/>
    <property type="evidence" value="ECO:0000318"/>
    <property type="project" value="GO_Central"/>
</dbReference>
<dbReference type="GO" id="GO:0003697">
    <property type="term" value="F:single-stranded DNA binding"/>
    <property type="evidence" value="ECO:0007669"/>
    <property type="project" value="UniProtKB-ARBA"/>
</dbReference>
<dbReference type="Proteomes" id="UP000011750">
    <property type="component" value="Chromosome A08"/>
</dbReference>
<dbReference type="InterPro" id="IPR000504">
    <property type="entry name" value="RRM_dom"/>
</dbReference>
<dbReference type="eggNOG" id="KOG0118">
    <property type="taxonomic scope" value="Eukaryota"/>
</dbReference>
<keyword evidence="12" id="KW-1185">Reference proteome</keyword>
<dbReference type="STRING" id="51351.M4DBY8"/>
<keyword evidence="6" id="KW-0809">Transit peptide</keyword>
<proteinExistence type="inferred from homology"/>
<dbReference type="Gene3D" id="3.30.70.330">
    <property type="match status" value="1"/>
</dbReference>
<dbReference type="GO" id="GO:0003729">
    <property type="term" value="F:mRNA binding"/>
    <property type="evidence" value="ECO:0000318"/>
    <property type="project" value="GO_Central"/>
</dbReference>
<organism evidence="11 12">
    <name type="scientific">Brassica campestris</name>
    <name type="common">Field mustard</name>
    <dbReference type="NCBI Taxonomy" id="3711"/>
    <lineage>
        <taxon>Eukaryota</taxon>
        <taxon>Viridiplantae</taxon>
        <taxon>Streptophyta</taxon>
        <taxon>Embryophyta</taxon>
        <taxon>Tracheophyta</taxon>
        <taxon>Spermatophyta</taxon>
        <taxon>Magnoliopsida</taxon>
        <taxon>eudicotyledons</taxon>
        <taxon>Gunneridae</taxon>
        <taxon>Pentapetalae</taxon>
        <taxon>rosids</taxon>
        <taxon>malvids</taxon>
        <taxon>Brassicales</taxon>
        <taxon>Brassicaceae</taxon>
        <taxon>Brassiceae</taxon>
        <taxon>Brassica</taxon>
    </lineage>
</organism>
<dbReference type="CDD" id="cd21608">
    <property type="entry name" value="RRM2_NsCP33_like"/>
    <property type="match status" value="1"/>
</dbReference>
<dbReference type="AlphaFoldDB" id="M4DBY8"/>
<dbReference type="Pfam" id="PF00076">
    <property type="entry name" value="RRM_1"/>
    <property type="match status" value="1"/>
</dbReference>
<protein>
    <recommendedName>
        <fullName evidence="10">RRM domain-containing protein</fullName>
    </recommendedName>
</protein>
<dbReference type="SMART" id="SM00360">
    <property type="entry name" value="RRM"/>
    <property type="match status" value="1"/>
</dbReference>
<keyword evidence="4" id="KW-0597">Phosphoprotein</keyword>
<keyword evidence="5 9" id="KW-0694">RNA-binding</keyword>
<dbReference type="PANTHER" id="PTHR48027">
    <property type="entry name" value="HETEROGENEOUS NUCLEAR RIBONUCLEOPROTEIN 87F-RELATED"/>
    <property type="match status" value="1"/>
</dbReference>
<dbReference type="GO" id="GO:0050688">
    <property type="term" value="P:regulation of defense response to virus"/>
    <property type="evidence" value="ECO:0007669"/>
    <property type="project" value="UniProtKB-ARBA"/>
</dbReference>
<reference evidence="11 12" key="1">
    <citation type="journal article" date="2011" name="Nat. Genet.">
        <title>The genome of the mesopolyploid crop species Brassica rapa.</title>
        <authorList>
            <consortium name="Brassica rapa Genome Sequencing Project Consortium"/>
            <person name="Wang X."/>
            <person name="Wang H."/>
            <person name="Wang J."/>
            <person name="Sun R."/>
            <person name="Wu J."/>
            <person name="Liu S."/>
            <person name="Bai Y."/>
            <person name="Mun J.H."/>
            <person name="Bancroft I."/>
            <person name="Cheng F."/>
            <person name="Huang S."/>
            <person name="Li X."/>
            <person name="Hua W."/>
            <person name="Wang J."/>
            <person name="Wang X."/>
            <person name="Freeling M."/>
            <person name="Pires J.C."/>
            <person name="Paterson A.H."/>
            <person name="Chalhoub B."/>
            <person name="Wang B."/>
            <person name="Hayward A."/>
            <person name="Sharpe A.G."/>
            <person name="Park B.S."/>
            <person name="Weisshaar B."/>
            <person name="Liu B."/>
            <person name="Li B."/>
            <person name="Liu B."/>
            <person name="Tong C."/>
            <person name="Song C."/>
            <person name="Duran C."/>
            <person name="Peng C."/>
            <person name="Geng C."/>
            <person name="Koh C."/>
            <person name="Lin C."/>
            <person name="Edwards D."/>
            <person name="Mu D."/>
            <person name="Shen D."/>
            <person name="Soumpourou E."/>
            <person name="Li F."/>
            <person name="Fraser F."/>
            <person name="Conant G."/>
            <person name="Lassalle G."/>
            <person name="King G.J."/>
            <person name="Bonnema G."/>
            <person name="Tang H."/>
            <person name="Wang H."/>
            <person name="Belcram H."/>
            <person name="Zhou H."/>
            <person name="Hirakawa H."/>
            <person name="Abe H."/>
            <person name="Guo H."/>
            <person name="Wang H."/>
            <person name="Jin H."/>
            <person name="Parkin I.A."/>
            <person name="Batley J."/>
            <person name="Kim J.S."/>
            <person name="Just J."/>
            <person name="Li J."/>
            <person name="Xu J."/>
            <person name="Deng J."/>
            <person name="Kim J.A."/>
            <person name="Li J."/>
            <person name="Yu J."/>
            <person name="Meng J."/>
            <person name="Wang J."/>
            <person name="Min J."/>
            <person name="Poulain J."/>
            <person name="Wang J."/>
            <person name="Hatakeyama K."/>
            <person name="Wu K."/>
            <person name="Wang L."/>
            <person name="Fang L."/>
            <person name="Trick M."/>
            <person name="Links M.G."/>
            <person name="Zhao M."/>
            <person name="Jin M."/>
            <person name="Ramchiary N."/>
            <person name="Drou N."/>
            <person name="Berkman P.J."/>
            <person name="Cai Q."/>
            <person name="Huang Q."/>
            <person name="Li R."/>
            <person name="Tabata S."/>
            <person name="Cheng S."/>
            <person name="Zhang S."/>
            <person name="Zhang S."/>
            <person name="Huang S."/>
            <person name="Sato S."/>
            <person name="Sun S."/>
            <person name="Kwon S.J."/>
            <person name="Choi S.R."/>
            <person name="Lee T.H."/>
            <person name="Fan W."/>
            <person name="Zhao X."/>
            <person name="Tan X."/>
            <person name="Xu X."/>
            <person name="Wang Y."/>
            <person name="Qiu Y."/>
            <person name="Yin Y."/>
            <person name="Li Y."/>
            <person name="Du Y."/>
            <person name="Liao Y."/>
            <person name="Lim Y."/>
            <person name="Narusaka Y."/>
            <person name="Wang Y."/>
            <person name="Wang Z."/>
            <person name="Li Z."/>
            <person name="Wang Z."/>
            <person name="Xiong Z."/>
            <person name="Zhang Z."/>
        </authorList>
    </citation>
    <scope>NUCLEOTIDE SEQUENCE [LARGE SCALE GENOMIC DNA]</scope>
    <source>
        <strain evidence="11 12">cv. Chiifu-401-42</strain>
    </source>
</reference>
<keyword evidence="3" id="KW-0964">Secreted</keyword>
<name>M4DBY8_BRACM</name>
<evidence type="ECO:0000256" key="5">
    <source>
        <dbReference type="ARBA" id="ARBA00022884"/>
    </source>
</evidence>
<dbReference type="GO" id="GO:0006858">
    <property type="term" value="P:extracellular transport"/>
    <property type="evidence" value="ECO:0007669"/>
    <property type="project" value="UniProtKB-ARBA"/>
</dbReference>
<dbReference type="GO" id="GO:0035197">
    <property type="term" value="F:siRNA binding"/>
    <property type="evidence" value="ECO:0007669"/>
    <property type="project" value="UniProtKB-ARBA"/>
</dbReference>
<dbReference type="InterPro" id="IPR012677">
    <property type="entry name" value="Nucleotide-bd_a/b_plait_sf"/>
</dbReference>
<reference evidence="11 12" key="2">
    <citation type="journal article" date="2018" name="Hortic Res">
        <title>Improved Brassica rapa reference genome by single-molecule sequencing and chromosome conformation capture technologies.</title>
        <authorList>
            <person name="Zhang L."/>
            <person name="Cai X."/>
            <person name="Wu J."/>
            <person name="Liu M."/>
            <person name="Grob S."/>
            <person name="Cheng F."/>
            <person name="Liang J."/>
            <person name="Cai C."/>
            <person name="Liu Z."/>
            <person name="Liu B."/>
            <person name="Wang F."/>
            <person name="Li S."/>
            <person name="Liu F."/>
            <person name="Li X."/>
            <person name="Cheng L."/>
            <person name="Yang W."/>
            <person name="Li M.H."/>
            <person name="Grossniklaus U."/>
            <person name="Zheng H."/>
            <person name="Wang X."/>
        </authorList>
    </citation>
    <scope>NUCLEOTIDE SEQUENCE [LARGE SCALE GENOMIC DNA]</scope>
    <source>
        <strain evidence="11 12">cv. Chiifu-401-42</strain>
    </source>
</reference>
<dbReference type="OMA" id="EARNDQY"/>
<evidence type="ECO:0000256" key="8">
    <source>
        <dbReference type="ARBA" id="ARBA00049664"/>
    </source>
</evidence>
<evidence type="ECO:0000313" key="11">
    <source>
        <dbReference type="EnsemblPlants" id="Bra014000.1-P"/>
    </source>
</evidence>
<evidence type="ECO:0000256" key="9">
    <source>
        <dbReference type="PROSITE-ProRule" id="PRU00176"/>
    </source>
</evidence>
<sequence>MAFCKSLGGLLRQGAVSQTGNVPVQSMLGSLRYMSTKLFVGGLSWGTDDQSLREAFSNFGEVIDSKVIVDRETGRSRGFGFVNFSDESAANAAISEMDGKELNGRNIRVNVANDRPSAPRAYGGGGGGYGGGGGGYGGGGGGYGGGGGGYGGGGGGYGGGGGGYGGGGGGYGGGGGGYGGGGGGYGGGGGGYGGGGGGYGGGGGGYGGGGGGYGGGGDGGGY</sequence>
<dbReference type="SUPFAM" id="SSF54928">
    <property type="entry name" value="RNA-binding domain, RBD"/>
    <property type="match status" value="1"/>
</dbReference>
<dbReference type="PROSITE" id="PS50102">
    <property type="entry name" value="RRM"/>
    <property type="match status" value="1"/>
</dbReference>
<evidence type="ECO:0000256" key="7">
    <source>
        <dbReference type="ARBA" id="ARBA00023128"/>
    </source>
</evidence>
<keyword evidence="7" id="KW-0496">Mitochondrion</keyword>
<dbReference type="GO" id="GO:0009651">
    <property type="term" value="P:response to salt stress"/>
    <property type="evidence" value="ECO:0007669"/>
    <property type="project" value="UniProtKB-ARBA"/>
</dbReference>
<dbReference type="HOGENOM" id="CLU_012062_28_1_1"/>
<dbReference type="GO" id="GO:0035198">
    <property type="term" value="F:miRNA binding"/>
    <property type="evidence" value="ECO:0007669"/>
    <property type="project" value="UniProtKB-ARBA"/>
</dbReference>
<dbReference type="GO" id="GO:1990428">
    <property type="term" value="P:miRNA transport"/>
    <property type="evidence" value="ECO:0007669"/>
    <property type="project" value="UniProtKB-ARBA"/>
</dbReference>
<dbReference type="FunCoup" id="M4DBY8">
    <property type="interactions" value="3300"/>
</dbReference>
<dbReference type="GO" id="GO:0005615">
    <property type="term" value="C:extracellular space"/>
    <property type="evidence" value="ECO:0007669"/>
    <property type="project" value="UniProtKB-ARBA"/>
</dbReference>
<dbReference type="InterPro" id="IPR052462">
    <property type="entry name" value="SLIRP/GR-RBP-like"/>
</dbReference>
<evidence type="ECO:0000256" key="4">
    <source>
        <dbReference type="ARBA" id="ARBA00022553"/>
    </source>
</evidence>
<accession>M4DBY8</accession>
<dbReference type="GO" id="GO:0009409">
    <property type="term" value="P:response to cold"/>
    <property type="evidence" value="ECO:0007669"/>
    <property type="project" value="UniProtKB-ARBA"/>
</dbReference>
<evidence type="ECO:0000259" key="10">
    <source>
        <dbReference type="PROSITE" id="PS50102"/>
    </source>
</evidence>
<evidence type="ECO:0000256" key="3">
    <source>
        <dbReference type="ARBA" id="ARBA00022525"/>
    </source>
</evidence>
<evidence type="ECO:0000313" key="12">
    <source>
        <dbReference type="Proteomes" id="UP000011750"/>
    </source>
</evidence>